<keyword evidence="4" id="KW-1185">Reference proteome</keyword>
<feature type="compositionally biased region" description="Acidic residues" evidence="1">
    <location>
        <begin position="69"/>
        <end position="79"/>
    </location>
</feature>
<feature type="domain" description="Oxidoreductase acuF-like C2H2 type zinc-finger" evidence="2">
    <location>
        <begin position="142"/>
        <end position="163"/>
    </location>
</feature>
<dbReference type="Pfam" id="PF26082">
    <property type="entry name" value="zf-C2H2_AcuF"/>
    <property type="match status" value="1"/>
</dbReference>
<evidence type="ECO:0000313" key="3">
    <source>
        <dbReference type="EMBL" id="KAF7195307.1"/>
    </source>
</evidence>
<feature type="region of interest" description="Disordered" evidence="1">
    <location>
        <begin position="54"/>
        <end position="143"/>
    </location>
</feature>
<dbReference type="InterPro" id="IPR058925">
    <property type="entry name" value="zf-C2H2_AcuF"/>
</dbReference>
<protein>
    <recommendedName>
        <fullName evidence="2">Oxidoreductase acuF-like C2H2 type zinc-finger domain-containing protein</fullName>
    </recommendedName>
</protein>
<proteinExistence type="predicted"/>
<reference evidence="3" key="1">
    <citation type="submission" date="2020-04" db="EMBL/GenBank/DDBJ databases">
        <title>Draft genome resource of the tomato pathogen Pseudocercospora fuligena.</title>
        <authorList>
            <person name="Zaccaron A."/>
        </authorList>
    </citation>
    <scope>NUCLEOTIDE SEQUENCE</scope>
    <source>
        <strain evidence="3">PF001</strain>
    </source>
</reference>
<evidence type="ECO:0000259" key="2">
    <source>
        <dbReference type="Pfam" id="PF26082"/>
    </source>
</evidence>
<evidence type="ECO:0000256" key="1">
    <source>
        <dbReference type="SAM" id="MobiDB-lite"/>
    </source>
</evidence>
<dbReference type="Proteomes" id="UP000660729">
    <property type="component" value="Unassembled WGS sequence"/>
</dbReference>
<dbReference type="PANTHER" id="PTHR35391:SF7">
    <property type="entry name" value="C2H2-TYPE DOMAIN-CONTAINING PROTEIN"/>
    <property type="match status" value="1"/>
</dbReference>
<sequence>MSPDRKYRIRAALSTSSNIFKPHFVAHIRETSQLAPEWLAQRLGRGMSKNRGYVDYRESHRKKKHSGLNDDENEDEIMDEGATTLATPVPDGDASNHLMEIDSPQRNLEDRESTMSMTSYAGTEIDSNARKPPPLPEEGRNGDPFDCPICHDIVEFQDDHSWRSVHFAHLRMCLRTS</sequence>
<organism evidence="3 4">
    <name type="scientific">Pseudocercospora fuligena</name>
    <dbReference type="NCBI Taxonomy" id="685502"/>
    <lineage>
        <taxon>Eukaryota</taxon>
        <taxon>Fungi</taxon>
        <taxon>Dikarya</taxon>
        <taxon>Ascomycota</taxon>
        <taxon>Pezizomycotina</taxon>
        <taxon>Dothideomycetes</taxon>
        <taxon>Dothideomycetidae</taxon>
        <taxon>Mycosphaerellales</taxon>
        <taxon>Mycosphaerellaceae</taxon>
        <taxon>Pseudocercospora</taxon>
    </lineage>
</organism>
<gene>
    <name evidence="3" type="ORF">HII31_03513</name>
</gene>
<dbReference type="OrthoDB" id="6133115at2759"/>
<name>A0A8H6RR56_9PEZI</name>
<dbReference type="AlphaFoldDB" id="A0A8H6RR56"/>
<accession>A0A8H6RR56</accession>
<dbReference type="PANTHER" id="PTHR35391">
    <property type="entry name" value="C2H2-TYPE DOMAIN-CONTAINING PROTEIN-RELATED"/>
    <property type="match status" value="1"/>
</dbReference>
<dbReference type="EMBL" id="JABCIY010000041">
    <property type="protein sequence ID" value="KAF7195307.1"/>
    <property type="molecule type" value="Genomic_DNA"/>
</dbReference>
<comment type="caution">
    <text evidence="3">The sequence shown here is derived from an EMBL/GenBank/DDBJ whole genome shotgun (WGS) entry which is preliminary data.</text>
</comment>
<evidence type="ECO:0000313" key="4">
    <source>
        <dbReference type="Proteomes" id="UP000660729"/>
    </source>
</evidence>